<dbReference type="Pfam" id="PF04909">
    <property type="entry name" value="Amidohydro_2"/>
    <property type="match status" value="1"/>
</dbReference>
<sequence length="759" mass="84883">MDLLLKAIETTPIIDHHAHNLLTAANISTYDSLTITTEAHGAALKQTPSTLAHLRAVKDLAQVLECEPTWEAVQKAIELKRKDPDDAWSRRCFQGIETALIDDGLDPSNVHPYDWHNRLTRSKCKRLVRIERIVENIVMERSKNFSKSEHGAFGDDVVDQFKAAVQEALKDPEVVGFKSVICYRVGLAIQGFDKHVEGAMKSILESGNAEGSYRLEDEKLSPYFVHLTAMMIEQSKSKKPFQFHTGLGDNDIDLGLSNPAHLQGFIENYPTVPIVLLHASYPFTTQAGYLASAYDNCYMDVGEVFPMVSQDGQEKIIREALELCPSEKLTWSTDGHWFPETYLLAVRQVREAMQHVLCEYAERETLTATEAVKVVQDVFFNTSNRLYKLGLPLLPIQGLDELSIDPKDSSQGWADNLTHLRKLLRKDPSIQFLRLQWLDYTSTPRARVLPIKRAVRMFSENKFVGITKAVLGLLQPDTVAPGWGTSGEYNAYPCFEGLRPGGRKAYATVQIEFQEHNGDEVPICPRTLLRRQVEKAESQGIEFLVGFEVEIVFMSREKVEGGFQYGSIPVDEGGHAWSTAHALRPDYIMDLLEEVVQKLENAGIEIEQFHPESSPGQYEFILPPLPPLLSVDTLIAAREIISLVAANAGLRATLFPKPAPAHAGTGAHVHISLTKSSEKWQSFYAGILKHLKAIAAFTYSQDASYERVVDGVWAGSTYICWGTQNREAPLRRIEGSHFEIKCMDGLANPYLTLSAIFVA</sequence>
<evidence type="ECO:0000313" key="4">
    <source>
        <dbReference type="EMBL" id="KAL2053015.1"/>
    </source>
</evidence>
<dbReference type="Proteomes" id="UP001590951">
    <property type="component" value="Unassembled WGS sequence"/>
</dbReference>
<proteinExistence type="inferred from homology"/>
<organism evidence="4 5">
    <name type="scientific">Lepraria finkii</name>
    <dbReference type="NCBI Taxonomy" id="1340010"/>
    <lineage>
        <taxon>Eukaryota</taxon>
        <taxon>Fungi</taxon>
        <taxon>Dikarya</taxon>
        <taxon>Ascomycota</taxon>
        <taxon>Pezizomycotina</taxon>
        <taxon>Lecanoromycetes</taxon>
        <taxon>OSLEUM clade</taxon>
        <taxon>Lecanoromycetidae</taxon>
        <taxon>Lecanorales</taxon>
        <taxon>Lecanorineae</taxon>
        <taxon>Stereocaulaceae</taxon>
        <taxon>Lepraria</taxon>
    </lineage>
</organism>
<protein>
    <recommendedName>
        <fullName evidence="3">GS catalytic domain-containing protein</fullName>
    </recommendedName>
</protein>
<dbReference type="Gene3D" id="3.20.20.140">
    <property type="entry name" value="Metal-dependent hydrolases"/>
    <property type="match status" value="1"/>
</dbReference>
<dbReference type="Pfam" id="PF00120">
    <property type="entry name" value="Gln-synt_C"/>
    <property type="match status" value="1"/>
</dbReference>
<dbReference type="EMBL" id="JBHFEH010000023">
    <property type="protein sequence ID" value="KAL2053015.1"/>
    <property type="molecule type" value="Genomic_DNA"/>
</dbReference>
<comment type="caution">
    <text evidence="4">The sequence shown here is derived from an EMBL/GenBank/DDBJ whole genome shotgun (WGS) entry which is preliminary data.</text>
</comment>
<feature type="domain" description="GS catalytic" evidence="3">
    <location>
        <begin position="525"/>
        <end position="759"/>
    </location>
</feature>
<dbReference type="InterPro" id="IPR008146">
    <property type="entry name" value="Gln_synth_cat_dom"/>
</dbReference>
<dbReference type="SUPFAM" id="SSF55931">
    <property type="entry name" value="Glutamine synthetase/guanido kinase"/>
    <property type="match status" value="1"/>
</dbReference>
<dbReference type="PANTHER" id="PTHR43383">
    <property type="entry name" value="NODULIN 6"/>
    <property type="match status" value="1"/>
</dbReference>
<keyword evidence="5" id="KW-1185">Reference proteome</keyword>
<reference evidence="4 5" key="1">
    <citation type="submission" date="2024-09" db="EMBL/GenBank/DDBJ databases">
        <title>Rethinking Asexuality: The Enigmatic Case of Functional Sexual Genes in Lepraria (Stereocaulaceae).</title>
        <authorList>
            <person name="Doellman M."/>
            <person name="Sun Y."/>
            <person name="Barcenas-Pena A."/>
            <person name="Lumbsch H.T."/>
            <person name="Grewe F."/>
        </authorList>
    </citation>
    <scope>NUCLEOTIDE SEQUENCE [LARGE SCALE GENOMIC DNA]</scope>
    <source>
        <strain evidence="4 5">Grewe 0041</strain>
    </source>
</reference>
<dbReference type="PANTHER" id="PTHR43383:SF2">
    <property type="entry name" value="AMIDOHYDROLASE 2 FAMILY PROTEIN"/>
    <property type="match status" value="1"/>
</dbReference>
<evidence type="ECO:0000313" key="5">
    <source>
        <dbReference type="Proteomes" id="UP001590951"/>
    </source>
</evidence>
<evidence type="ECO:0000256" key="2">
    <source>
        <dbReference type="RuleBase" id="RU000384"/>
    </source>
</evidence>
<dbReference type="Gene3D" id="3.30.590.10">
    <property type="entry name" value="Glutamine synthetase/guanido kinase, catalytic domain"/>
    <property type="match status" value="1"/>
</dbReference>
<dbReference type="PROSITE" id="PS51987">
    <property type="entry name" value="GS_CATALYTIC"/>
    <property type="match status" value="1"/>
</dbReference>
<evidence type="ECO:0000259" key="3">
    <source>
        <dbReference type="PROSITE" id="PS51987"/>
    </source>
</evidence>
<name>A0ABR4B582_9LECA</name>
<dbReference type="InterPro" id="IPR027303">
    <property type="entry name" value="Gln_synth_gly_rich_site"/>
</dbReference>
<evidence type="ECO:0000256" key="1">
    <source>
        <dbReference type="PROSITE-ProRule" id="PRU01331"/>
    </source>
</evidence>
<dbReference type="InterPro" id="IPR032466">
    <property type="entry name" value="Metal_Hydrolase"/>
</dbReference>
<gene>
    <name evidence="4" type="ORF">ABVK25_006652</name>
</gene>
<comment type="similarity">
    <text evidence="1 2">Belongs to the glutamine synthetase family.</text>
</comment>
<dbReference type="SMART" id="SM01230">
    <property type="entry name" value="Gln-synt_C"/>
    <property type="match status" value="1"/>
</dbReference>
<dbReference type="SUPFAM" id="SSF51556">
    <property type="entry name" value="Metallo-dependent hydrolases"/>
    <property type="match status" value="1"/>
</dbReference>
<dbReference type="PROSITE" id="PS00181">
    <property type="entry name" value="GLNA_ATP"/>
    <property type="match status" value="1"/>
</dbReference>
<accession>A0ABR4B582</accession>
<dbReference type="InterPro" id="IPR006680">
    <property type="entry name" value="Amidohydro-rel"/>
</dbReference>
<dbReference type="InterPro" id="IPR014746">
    <property type="entry name" value="Gln_synth/guanido_kin_cat_dom"/>
</dbReference>